<evidence type="ECO:0000313" key="2">
    <source>
        <dbReference type="Proteomes" id="UP000053105"/>
    </source>
</evidence>
<organism evidence="1 2">
    <name type="scientific">Melipona quadrifasciata</name>
    <dbReference type="NCBI Taxonomy" id="166423"/>
    <lineage>
        <taxon>Eukaryota</taxon>
        <taxon>Metazoa</taxon>
        <taxon>Ecdysozoa</taxon>
        <taxon>Arthropoda</taxon>
        <taxon>Hexapoda</taxon>
        <taxon>Insecta</taxon>
        <taxon>Pterygota</taxon>
        <taxon>Neoptera</taxon>
        <taxon>Endopterygota</taxon>
        <taxon>Hymenoptera</taxon>
        <taxon>Apocrita</taxon>
        <taxon>Aculeata</taxon>
        <taxon>Apoidea</taxon>
        <taxon>Anthophila</taxon>
        <taxon>Apidae</taxon>
        <taxon>Melipona</taxon>
    </lineage>
</organism>
<accession>A0A0M8ZVY7</accession>
<gene>
    <name evidence="1" type="ORF">WN51_02127</name>
</gene>
<protein>
    <submittedName>
        <fullName evidence="1">Uncharacterized protein</fullName>
    </submittedName>
</protein>
<dbReference type="Proteomes" id="UP000053105">
    <property type="component" value="Unassembled WGS sequence"/>
</dbReference>
<keyword evidence="2" id="KW-1185">Reference proteome</keyword>
<dbReference type="OrthoDB" id="10039049at2759"/>
<sequence>MTIGMTCVTAIHSWLQIVKQNIGKSITKNLTQRLLSTILQSSVSDLKIQNLNHKLHAHLKKTKKLVPKANHIKQTLMREHCSVVTFDIQWSTVRYTLCPKFLNKRYSYGLSRVTCLTSSLLSVTVLKNEITRGLTERPNRPTGMAMINELVESEFSTWRKSKKRPLTWSKQAYNERSMKEENSKVKFSFKEMQKITHSRIVTPENQISSHVGNHGFATNRDLASGTDLWNLTFITIDTGLQRYSSARAKMILMFFMDNTTPFLFEVYATPPHESRDPNQPIANFRCISVAPEEARFSEFTSTKVTFSDKTQQEGNDVHVSRLKLQTKLHFLTIVAFIKPESCINIRSLIVINYWMAELISKNLFNSRHVTRNRGKVGFRIFIYHLGSFIFEGIELDSGLYVALEIQGRDHGYVLWE</sequence>
<dbReference type="EMBL" id="KQ435851">
    <property type="protein sequence ID" value="KOX70703.1"/>
    <property type="molecule type" value="Genomic_DNA"/>
</dbReference>
<reference evidence="1 2" key="1">
    <citation type="submission" date="2015-07" db="EMBL/GenBank/DDBJ databases">
        <title>The genome of Melipona quadrifasciata.</title>
        <authorList>
            <person name="Pan H."/>
            <person name="Kapheim K."/>
        </authorList>
    </citation>
    <scope>NUCLEOTIDE SEQUENCE [LARGE SCALE GENOMIC DNA]</scope>
    <source>
        <strain evidence="1">0111107301</strain>
        <tissue evidence="1">Whole body</tissue>
    </source>
</reference>
<evidence type="ECO:0000313" key="1">
    <source>
        <dbReference type="EMBL" id="KOX70703.1"/>
    </source>
</evidence>
<proteinExistence type="predicted"/>
<dbReference type="AlphaFoldDB" id="A0A0M8ZVY7"/>
<name>A0A0M8ZVY7_9HYME</name>